<dbReference type="Proteomes" id="UP000076078">
    <property type="component" value="Unassembled WGS sequence"/>
</dbReference>
<comment type="caution">
    <text evidence="14">The sequence shown here is derived from an EMBL/GenBank/DDBJ whole genome shotgun (WGS) entry which is preliminary data.</text>
</comment>
<dbReference type="FunFam" id="3.40.50.11660:FF:000002">
    <property type="entry name" value="Alpha-(1,3)-fucosyltransferase"/>
    <property type="match status" value="1"/>
</dbReference>
<dbReference type="GO" id="GO:0046920">
    <property type="term" value="F:alpha-(1-&gt;3)-fucosyltransferase activity"/>
    <property type="evidence" value="ECO:0007669"/>
    <property type="project" value="TreeGrafter"/>
</dbReference>
<dbReference type="PANTHER" id="PTHR11929">
    <property type="entry name" value="ALPHA- 1,3 -FUCOSYLTRANSFERASE"/>
    <property type="match status" value="1"/>
</dbReference>
<dbReference type="EC" id="2.4.1.-" evidence="12"/>
<dbReference type="FunCoup" id="A0A152A415">
    <property type="interactions" value="1"/>
</dbReference>
<dbReference type="STRING" id="361077.A0A152A415"/>
<keyword evidence="10" id="KW-0325">Glycoprotein</keyword>
<feature type="domain" description="Fucosyltransferase C-terminal" evidence="13">
    <location>
        <begin position="115"/>
        <end position="267"/>
    </location>
</feature>
<comment type="similarity">
    <text evidence="3 12">Belongs to the glycosyltransferase 10 family.</text>
</comment>
<keyword evidence="7" id="KW-0735">Signal-anchor</keyword>
<evidence type="ECO:0000256" key="4">
    <source>
        <dbReference type="ARBA" id="ARBA00022676"/>
    </source>
</evidence>
<keyword evidence="5 12" id="KW-0808">Transferase</keyword>
<dbReference type="EMBL" id="LODT01000013">
    <property type="protein sequence ID" value="KYR00801.1"/>
    <property type="molecule type" value="Genomic_DNA"/>
</dbReference>
<keyword evidence="6 12" id="KW-0812">Transmembrane</keyword>
<dbReference type="Pfam" id="PF00852">
    <property type="entry name" value="Glyco_transf_10"/>
    <property type="match status" value="1"/>
</dbReference>
<keyword evidence="4 12" id="KW-0328">Glycosyltransferase</keyword>
<evidence type="ECO:0000256" key="8">
    <source>
        <dbReference type="ARBA" id="ARBA00022989"/>
    </source>
</evidence>
<dbReference type="AlphaFoldDB" id="A0A152A415"/>
<keyword evidence="9" id="KW-0472">Membrane</keyword>
<keyword evidence="12" id="KW-0333">Golgi apparatus</keyword>
<evidence type="ECO:0000256" key="7">
    <source>
        <dbReference type="ARBA" id="ARBA00022968"/>
    </source>
</evidence>
<evidence type="ECO:0000256" key="1">
    <source>
        <dbReference type="ARBA" id="ARBA00004606"/>
    </source>
</evidence>
<dbReference type="UniPathway" id="UPA00378"/>
<evidence type="ECO:0000256" key="10">
    <source>
        <dbReference type="ARBA" id="ARBA00023180"/>
    </source>
</evidence>
<reference evidence="14 15" key="1">
    <citation type="submission" date="2015-12" db="EMBL/GenBank/DDBJ databases">
        <title>Dictyostelia acquired genes for synthesis and detection of signals that induce cell-type specialization by lateral gene transfer from prokaryotes.</title>
        <authorList>
            <person name="Gloeckner G."/>
            <person name="Schaap P."/>
        </authorList>
    </citation>
    <scope>NUCLEOTIDE SEQUENCE [LARGE SCALE GENOMIC DNA]</scope>
    <source>
        <strain evidence="14 15">TK</strain>
    </source>
</reference>
<evidence type="ECO:0000256" key="2">
    <source>
        <dbReference type="ARBA" id="ARBA00004922"/>
    </source>
</evidence>
<protein>
    <recommendedName>
        <fullName evidence="12">Fucosyltransferase</fullName>
        <ecNumber evidence="12">2.4.1.-</ecNumber>
    </recommendedName>
</protein>
<dbReference type="InterPro" id="IPR038577">
    <property type="entry name" value="GT10-like_C_sf"/>
</dbReference>
<dbReference type="GO" id="GO:0032580">
    <property type="term" value="C:Golgi cisterna membrane"/>
    <property type="evidence" value="ECO:0007669"/>
    <property type="project" value="UniProtKB-SubCell"/>
</dbReference>
<name>A0A152A415_TIELA</name>
<keyword evidence="15" id="KW-1185">Reference proteome</keyword>
<evidence type="ECO:0000256" key="9">
    <source>
        <dbReference type="ARBA" id="ARBA00023136"/>
    </source>
</evidence>
<evidence type="ECO:0000256" key="6">
    <source>
        <dbReference type="ARBA" id="ARBA00022692"/>
    </source>
</evidence>
<evidence type="ECO:0000259" key="13">
    <source>
        <dbReference type="Pfam" id="PF00852"/>
    </source>
</evidence>
<evidence type="ECO:0000256" key="3">
    <source>
        <dbReference type="ARBA" id="ARBA00008919"/>
    </source>
</evidence>
<dbReference type="InParanoid" id="A0A152A415"/>
<accession>A0A152A415</accession>
<comment type="subcellular location">
    <subcellularLocation>
        <location evidence="11">Endomembrane system</location>
        <topology evidence="11">Single-pass membrane protein</topology>
    </subcellularLocation>
    <subcellularLocation>
        <location evidence="12">Golgi apparatus</location>
        <location evidence="12">Golgi stack membrane</location>
        <topology evidence="12">Single-pass type II membrane protein</topology>
    </subcellularLocation>
    <subcellularLocation>
        <location evidence="1">Membrane</location>
        <topology evidence="1">Single-pass type II membrane protein</topology>
    </subcellularLocation>
</comment>
<dbReference type="OrthoDB" id="20731at2759"/>
<proteinExistence type="inferred from homology"/>
<gene>
    <name evidence="14" type="ORF">DLAC_02854</name>
</gene>
<evidence type="ECO:0000256" key="5">
    <source>
        <dbReference type="ARBA" id="ARBA00022679"/>
    </source>
</evidence>
<evidence type="ECO:0000313" key="14">
    <source>
        <dbReference type="EMBL" id="KYR00801.1"/>
    </source>
</evidence>
<evidence type="ECO:0000256" key="11">
    <source>
        <dbReference type="ARBA" id="ARBA00037847"/>
    </source>
</evidence>
<evidence type="ECO:0000256" key="12">
    <source>
        <dbReference type="RuleBase" id="RU003832"/>
    </source>
</evidence>
<comment type="pathway">
    <text evidence="2">Protein modification; protein glycosylation.</text>
</comment>
<keyword evidence="8" id="KW-1133">Transmembrane helix</keyword>
<organism evidence="14 15">
    <name type="scientific">Tieghemostelium lacteum</name>
    <name type="common">Slime mold</name>
    <name type="synonym">Dictyostelium lacteum</name>
    <dbReference type="NCBI Taxonomy" id="361077"/>
    <lineage>
        <taxon>Eukaryota</taxon>
        <taxon>Amoebozoa</taxon>
        <taxon>Evosea</taxon>
        <taxon>Eumycetozoa</taxon>
        <taxon>Dictyostelia</taxon>
        <taxon>Dictyosteliales</taxon>
        <taxon>Raperosteliaceae</taxon>
        <taxon>Tieghemostelium</taxon>
    </lineage>
</organism>
<dbReference type="Gene3D" id="3.40.50.11660">
    <property type="entry name" value="Glycosyl transferase family 10, C-terminal domain"/>
    <property type="match status" value="1"/>
</dbReference>
<dbReference type="InterPro" id="IPR055270">
    <property type="entry name" value="Glyco_tran_10_C"/>
</dbReference>
<dbReference type="InterPro" id="IPR001503">
    <property type="entry name" value="Glyco_trans_10"/>
</dbReference>
<evidence type="ECO:0000313" key="15">
    <source>
        <dbReference type="Proteomes" id="UP000076078"/>
    </source>
</evidence>
<sequence>MDSAEYKNANMVFYFDNQYMKKQLTRPPPLKNKISILMGVESPQNSYCFQYPTCIENFNWTITLSGDIKHWYINQGTTIQIYFKNKDNGFDYNRDVWSTKMRSNMSNLPSIGDKGIVSWVASNCNILVNCNRLQYVEEMMNHIRVDSYGKCLNNIQMEETNVGNSRTNKNLVIQKYKFYLAFENSLCENYITEKALDCLIYGVVPVIMAHPQALKLMPEGSYIFVGDFNSSKSLAQYLKYLDENDKEYEKYFQWRKNITKIEVWRNTLPKEFLPCVLFDFYQDWKDGKFPLHKQAHAFTAEQYCLPYDYFKI</sequence>
<dbReference type="PANTHER" id="PTHR11929:SF194">
    <property type="entry name" value="ALPHA-(1,3)-FUCOSYLTRANSFERASE 10"/>
    <property type="match status" value="1"/>
</dbReference>
<dbReference type="SUPFAM" id="SSF53756">
    <property type="entry name" value="UDP-Glycosyltransferase/glycogen phosphorylase"/>
    <property type="match status" value="1"/>
</dbReference>